<accession>A0A7J4JHD5</accession>
<dbReference type="AlphaFoldDB" id="A0A7J4JHD5"/>
<evidence type="ECO:0000313" key="3">
    <source>
        <dbReference type="Proteomes" id="UP000564964"/>
    </source>
</evidence>
<gene>
    <name evidence="1" type="ORF">HA252_07255</name>
    <name evidence="2" type="ORF">J4203_07255</name>
</gene>
<reference evidence="2" key="3">
    <citation type="submission" date="2021-05" db="EMBL/GenBank/DDBJ databases">
        <title>Protein family content uncovers lineage relationships and bacterial pathway maintenance mechanisms in DPANN archaea.</title>
        <authorList>
            <person name="Castelle C.J."/>
            <person name="Meheust R."/>
            <person name="Jaffe A.L."/>
            <person name="Seitz K."/>
            <person name="Gong X."/>
            <person name="Baker B.J."/>
            <person name="Banfield J.F."/>
        </authorList>
    </citation>
    <scope>NUCLEOTIDE SEQUENCE</scope>
    <source>
        <strain evidence="2">RIFCSPLOWO2_01_FULL_58_19</strain>
    </source>
</reference>
<dbReference type="Pfam" id="PF24434">
    <property type="entry name" value="DUF7557"/>
    <property type="match status" value="1"/>
</dbReference>
<protein>
    <submittedName>
        <fullName evidence="1">DUF2281 domain-containing protein</fullName>
    </submittedName>
</protein>
<dbReference type="Proteomes" id="UP000564964">
    <property type="component" value="Unassembled WGS sequence"/>
</dbReference>
<organism evidence="1 3">
    <name type="scientific">Candidatus Iainarchaeum sp</name>
    <dbReference type="NCBI Taxonomy" id="3101447"/>
    <lineage>
        <taxon>Archaea</taxon>
        <taxon>Candidatus Iainarchaeota</taxon>
        <taxon>Candidatus Iainarchaeia</taxon>
        <taxon>Candidatus Iainarchaeales</taxon>
        <taxon>Candidatus Iainarchaeaceae</taxon>
        <taxon>Candidatus Iainarchaeum</taxon>
    </lineage>
</organism>
<evidence type="ECO:0000313" key="1">
    <source>
        <dbReference type="EMBL" id="HIH17172.1"/>
    </source>
</evidence>
<dbReference type="EMBL" id="JAGVWE010000006">
    <property type="protein sequence ID" value="MBS3063632.1"/>
    <property type="molecule type" value="Genomic_DNA"/>
</dbReference>
<name>A0A7J4JHD5_9ARCH</name>
<reference evidence="3" key="1">
    <citation type="journal article" date="2020" name="bioRxiv">
        <title>A rank-normalized archaeal taxonomy based on genome phylogeny resolves widespread incomplete and uneven classifications.</title>
        <authorList>
            <person name="Rinke C."/>
            <person name="Chuvochina M."/>
            <person name="Mussig A.J."/>
            <person name="Chaumeil P.-A."/>
            <person name="Waite D.W."/>
            <person name="Whitman W.B."/>
            <person name="Parks D.H."/>
            <person name="Hugenholtz P."/>
        </authorList>
    </citation>
    <scope>NUCLEOTIDE SEQUENCE [LARGE SCALE GENOMIC DNA]</scope>
</reference>
<dbReference type="EMBL" id="DUGH01000173">
    <property type="protein sequence ID" value="HIH17172.1"/>
    <property type="molecule type" value="Genomic_DNA"/>
</dbReference>
<evidence type="ECO:0000313" key="2">
    <source>
        <dbReference type="EMBL" id="MBS3063632.1"/>
    </source>
</evidence>
<dbReference type="InterPro" id="IPR055979">
    <property type="entry name" value="DUF7557"/>
</dbReference>
<sequence length="77" mass="9022">MTSITTIQLEQATKKKLERFKASKRETFDEVVNRLIRVVSKTEKELLADKMSSYLLSEKSLAKDWLSKEEDDAWKDL</sequence>
<comment type="caution">
    <text evidence="1">The sequence shown here is derived from an EMBL/GenBank/DDBJ whole genome shotgun (WGS) entry which is preliminary data.</text>
</comment>
<proteinExistence type="predicted"/>
<dbReference type="Proteomes" id="UP000678237">
    <property type="component" value="Unassembled WGS sequence"/>
</dbReference>
<reference evidence="2" key="2">
    <citation type="submission" date="2021-03" db="EMBL/GenBank/DDBJ databases">
        <authorList>
            <person name="Jaffe A."/>
        </authorList>
    </citation>
    <scope>NUCLEOTIDE SEQUENCE</scope>
    <source>
        <strain evidence="2">RIFCSPLOWO2_01_FULL_58_19</strain>
    </source>
</reference>